<evidence type="ECO:0000313" key="4">
    <source>
        <dbReference type="Proteomes" id="UP001258017"/>
    </source>
</evidence>
<reference evidence="3" key="1">
    <citation type="submission" date="2021-08" db="EMBL/GenBank/DDBJ databases">
        <authorList>
            <person name="Misof B."/>
            <person name="Oliver O."/>
            <person name="Podsiadlowski L."/>
            <person name="Donath A."/>
            <person name="Peters R."/>
            <person name="Mayer C."/>
            <person name="Rust J."/>
            <person name="Gunkel S."/>
            <person name="Lesny P."/>
            <person name="Martin S."/>
            <person name="Oeyen J.P."/>
            <person name="Petersen M."/>
            <person name="Panagiotis P."/>
            <person name="Wilbrandt J."/>
            <person name="Tanja T."/>
        </authorList>
    </citation>
    <scope>NUCLEOTIDE SEQUENCE</scope>
    <source>
        <strain evidence="3">GBR_01_08_01A</strain>
        <tissue evidence="3">Thorax + abdomen</tissue>
    </source>
</reference>
<sequence>MGLENSGTQITGDLIKVKLMQEIKDVSSEKPAEGSTAFYAKPGTSQTKPQSNVPKYYHCHKIGHYASKCRNKFRRRESHKEGTSSKTFMTTDATTEVDKNCWYLDSCASAHMTCRRDWLYDVTPVSNPKVTTANNQIAIAEAKGDTWLQIPGEKSQNSIKIEDVLYVPQLVTNILSFKENSPKGI</sequence>
<organism evidence="3 4">
    <name type="scientific">Odynerus spinipes</name>
    <dbReference type="NCBI Taxonomy" id="1348599"/>
    <lineage>
        <taxon>Eukaryota</taxon>
        <taxon>Metazoa</taxon>
        <taxon>Ecdysozoa</taxon>
        <taxon>Arthropoda</taxon>
        <taxon>Hexapoda</taxon>
        <taxon>Insecta</taxon>
        <taxon>Pterygota</taxon>
        <taxon>Neoptera</taxon>
        <taxon>Endopterygota</taxon>
        <taxon>Hymenoptera</taxon>
        <taxon>Apocrita</taxon>
        <taxon>Aculeata</taxon>
        <taxon>Vespoidea</taxon>
        <taxon>Vespidae</taxon>
        <taxon>Eumeninae</taxon>
        <taxon>Odynerus</taxon>
    </lineage>
</organism>
<feature type="domain" description="Retrovirus-related Pol polyprotein from transposon TNT 1-94-like beta-barrel" evidence="2">
    <location>
        <begin position="102"/>
        <end position="181"/>
    </location>
</feature>
<reference evidence="3" key="2">
    <citation type="journal article" date="2023" name="Commun. Biol.">
        <title>Intrasexual cuticular hydrocarbon dimorphism in a wasp sheds light on hydrocarbon biosynthesis genes in Hymenoptera.</title>
        <authorList>
            <person name="Moris V.C."/>
            <person name="Podsiadlowski L."/>
            <person name="Martin S."/>
            <person name="Oeyen J.P."/>
            <person name="Donath A."/>
            <person name="Petersen M."/>
            <person name="Wilbrandt J."/>
            <person name="Misof B."/>
            <person name="Liedtke D."/>
            <person name="Thamm M."/>
            <person name="Scheiner R."/>
            <person name="Schmitt T."/>
            <person name="Niehuis O."/>
        </authorList>
    </citation>
    <scope>NUCLEOTIDE SEQUENCE</scope>
    <source>
        <strain evidence="3">GBR_01_08_01A</strain>
    </source>
</reference>
<dbReference type="InterPro" id="IPR054722">
    <property type="entry name" value="PolX-like_BBD"/>
</dbReference>
<dbReference type="Proteomes" id="UP001258017">
    <property type="component" value="Unassembled WGS sequence"/>
</dbReference>
<name>A0AAD9RE43_9HYME</name>
<gene>
    <name evidence="3" type="ORF">KPH14_010919</name>
</gene>
<evidence type="ECO:0000259" key="2">
    <source>
        <dbReference type="Pfam" id="PF22936"/>
    </source>
</evidence>
<keyword evidence="4" id="KW-1185">Reference proteome</keyword>
<evidence type="ECO:0000256" key="1">
    <source>
        <dbReference type="SAM" id="MobiDB-lite"/>
    </source>
</evidence>
<feature type="region of interest" description="Disordered" evidence="1">
    <location>
        <begin position="31"/>
        <end position="52"/>
    </location>
</feature>
<dbReference type="AlphaFoldDB" id="A0AAD9RE43"/>
<dbReference type="Pfam" id="PF22936">
    <property type="entry name" value="Pol_BBD"/>
    <property type="match status" value="1"/>
</dbReference>
<comment type="caution">
    <text evidence="3">The sequence shown here is derived from an EMBL/GenBank/DDBJ whole genome shotgun (WGS) entry which is preliminary data.</text>
</comment>
<dbReference type="GO" id="GO:0008270">
    <property type="term" value="F:zinc ion binding"/>
    <property type="evidence" value="ECO:0007669"/>
    <property type="project" value="InterPro"/>
</dbReference>
<proteinExistence type="predicted"/>
<dbReference type="EMBL" id="JAIFRP010000656">
    <property type="protein sequence ID" value="KAK2578084.1"/>
    <property type="molecule type" value="Genomic_DNA"/>
</dbReference>
<feature type="compositionally biased region" description="Polar residues" evidence="1">
    <location>
        <begin position="43"/>
        <end position="52"/>
    </location>
</feature>
<dbReference type="InterPro" id="IPR036875">
    <property type="entry name" value="Znf_CCHC_sf"/>
</dbReference>
<accession>A0AAD9RE43</accession>
<evidence type="ECO:0000313" key="3">
    <source>
        <dbReference type="EMBL" id="KAK2578084.1"/>
    </source>
</evidence>
<dbReference type="GO" id="GO:0003676">
    <property type="term" value="F:nucleic acid binding"/>
    <property type="evidence" value="ECO:0007669"/>
    <property type="project" value="InterPro"/>
</dbReference>
<protein>
    <recommendedName>
        <fullName evidence="2">Retrovirus-related Pol polyprotein from transposon TNT 1-94-like beta-barrel domain-containing protein</fullName>
    </recommendedName>
</protein>
<dbReference type="SUPFAM" id="SSF57756">
    <property type="entry name" value="Retrovirus zinc finger-like domains"/>
    <property type="match status" value="1"/>
</dbReference>